<evidence type="ECO:0000313" key="1">
    <source>
        <dbReference type="EMBL" id="OHT05968.1"/>
    </source>
</evidence>
<name>A0A1J4K529_9EUKA</name>
<comment type="caution">
    <text evidence="1">The sequence shown here is derived from an EMBL/GenBank/DDBJ whole genome shotgun (WGS) entry which is preliminary data.</text>
</comment>
<gene>
    <name evidence="1" type="ORF">TRFO_26115</name>
</gene>
<sequence>MTESDEITISFREREFQASKRLLLYYLKMLPDGKDDLVIEDEDAFEAFLKASQGQPICFTSRYAFELQYLSNKYQNVILLNQVNELIESMPPLLKAILQFRFDKGCASIIAEHFTECVKIEDLYSIDIDLIIEKILNNPGLKRQGREVQAALVVYAKRYIQRRGELSDEQKSNFMKNVDIENLSPGNLTDLYKLKLFDDEEKLHQKTQNIYEFIENGNKILEGINPELDRISLEVNQTINELNDTISTVKTNIENSLMVEDETTFEKISRNHVNRKKFEVVEQKFTDMEKMYQNVKENAESLNNQIEEFKPHIAAFCNIVKDFAENPIV</sequence>
<proteinExistence type="predicted"/>
<protein>
    <submittedName>
        <fullName evidence="1">Uncharacterized protein</fullName>
    </submittedName>
</protein>
<accession>A0A1J4K529</accession>
<reference evidence="1" key="1">
    <citation type="submission" date="2016-10" db="EMBL/GenBank/DDBJ databases">
        <authorList>
            <person name="Benchimol M."/>
            <person name="Almeida L.G."/>
            <person name="Vasconcelos A.T."/>
            <person name="Perreira-Neves A."/>
            <person name="Rosa I.A."/>
            <person name="Tasca T."/>
            <person name="Bogo M.R."/>
            <person name="de Souza W."/>
        </authorList>
    </citation>
    <scope>NUCLEOTIDE SEQUENCE [LARGE SCALE GENOMIC DNA]</scope>
    <source>
        <strain evidence="1">K</strain>
    </source>
</reference>
<dbReference type="RefSeq" id="XP_068359104.1">
    <property type="nucleotide sequence ID" value="XM_068504751.1"/>
</dbReference>
<keyword evidence="2" id="KW-1185">Reference proteome</keyword>
<organism evidence="1 2">
    <name type="scientific">Tritrichomonas foetus</name>
    <dbReference type="NCBI Taxonomy" id="1144522"/>
    <lineage>
        <taxon>Eukaryota</taxon>
        <taxon>Metamonada</taxon>
        <taxon>Parabasalia</taxon>
        <taxon>Tritrichomonadida</taxon>
        <taxon>Tritrichomonadidae</taxon>
        <taxon>Tritrichomonas</taxon>
    </lineage>
</organism>
<dbReference type="EMBL" id="MLAK01000740">
    <property type="protein sequence ID" value="OHT05968.1"/>
    <property type="molecule type" value="Genomic_DNA"/>
</dbReference>
<evidence type="ECO:0000313" key="2">
    <source>
        <dbReference type="Proteomes" id="UP000179807"/>
    </source>
</evidence>
<dbReference type="VEuPathDB" id="TrichDB:TRFO_26115"/>
<dbReference type="Proteomes" id="UP000179807">
    <property type="component" value="Unassembled WGS sequence"/>
</dbReference>
<dbReference type="AlphaFoldDB" id="A0A1J4K529"/>
<dbReference type="GeneID" id="94839455"/>